<dbReference type="CDD" id="cd03024">
    <property type="entry name" value="DsbA_FrnE"/>
    <property type="match status" value="1"/>
</dbReference>
<name>A0A5B7YCD5_9ALTE</name>
<evidence type="ECO:0000313" key="3">
    <source>
        <dbReference type="Proteomes" id="UP000304912"/>
    </source>
</evidence>
<gene>
    <name evidence="2" type="ORF">FBQ74_06715</name>
</gene>
<feature type="domain" description="DSBA-like thioredoxin" evidence="1">
    <location>
        <begin position="6"/>
        <end position="206"/>
    </location>
</feature>
<dbReference type="KEGG" id="salk:FBQ74_06715"/>
<dbReference type="InterPro" id="IPR036249">
    <property type="entry name" value="Thioredoxin-like_sf"/>
</dbReference>
<accession>A0A5B7YCD5</accession>
<keyword evidence="3" id="KW-1185">Reference proteome</keyword>
<dbReference type="SUPFAM" id="SSF52833">
    <property type="entry name" value="Thioredoxin-like"/>
    <property type="match status" value="1"/>
</dbReference>
<evidence type="ECO:0000313" key="2">
    <source>
        <dbReference type="EMBL" id="QCZ93195.1"/>
    </source>
</evidence>
<dbReference type="GO" id="GO:0016491">
    <property type="term" value="F:oxidoreductase activity"/>
    <property type="evidence" value="ECO:0007669"/>
    <property type="project" value="InterPro"/>
</dbReference>
<dbReference type="Proteomes" id="UP000304912">
    <property type="component" value="Chromosome"/>
</dbReference>
<evidence type="ECO:0000259" key="1">
    <source>
        <dbReference type="Pfam" id="PF01323"/>
    </source>
</evidence>
<dbReference type="AlphaFoldDB" id="A0A5B7YCD5"/>
<protein>
    <submittedName>
        <fullName evidence="2">DsbA family oxidoreductase</fullName>
    </submittedName>
</protein>
<dbReference type="RefSeq" id="WP_139755942.1">
    <property type="nucleotide sequence ID" value="NZ_CP039852.1"/>
</dbReference>
<dbReference type="PANTHER" id="PTHR13887:SF41">
    <property type="entry name" value="THIOREDOXIN SUPERFAMILY PROTEIN"/>
    <property type="match status" value="1"/>
</dbReference>
<dbReference type="Pfam" id="PF01323">
    <property type="entry name" value="DSBA"/>
    <property type="match status" value="1"/>
</dbReference>
<sequence>MTTLSIDIVSDIACPWCAIGFGRLQKALEASPDIQAEISWRAFELNPDPDAVSEPIGPALAKKYNMNEQQVDETQQQMKDAATSLGINFDKMESRYTCNTFDAHRLLKWSAQFDKQTPLKLALFDAYFGHAQSVDQQEVLLNCVDSAGLDRDQAMAVLKSDDYAKAVRDEEKLWQQAGITSVPAFVINQKYLISGAQEADALEKALSDIAIKESV</sequence>
<dbReference type="OrthoDB" id="9799122at2"/>
<dbReference type="Gene3D" id="3.40.30.10">
    <property type="entry name" value="Glutaredoxin"/>
    <property type="match status" value="1"/>
</dbReference>
<organism evidence="2 3">
    <name type="scientific">Salinimonas iocasae</name>
    <dbReference type="NCBI Taxonomy" id="2572577"/>
    <lineage>
        <taxon>Bacteria</taxon>
        <taxon>Pseudomonadati</taxon>
        <taxon>Pseudomonadota</taxon>
        <taxon>Gammaproteobacteria</taxon>
        <taxon>Alteromonadales</taxon>
        <taxon>Alteromonadaceae</taxon>
        <taxon>Alteromonas/Salinimonas group</taxon>
        <taxon>Salinimonas</taxon>
    </lineage>
</organism>
<dbReference type="PANTHER" id="PTHR13887">
    <property type="entry name" value="GLUTATHIONE S-TRANSFERASE KAPPA"/>
    <property type="match status" value="1"/>
</dbReference>
<dbReference type="InterPro" id="IPR001853">
    <property type="entry name" value="DSBA-like_thioredoxin_dom"/>
</dbReference>
<dbReference type="EMBL" id="CP039852">
    <property type="protein sequence ID" value="QCZ93195.1"/>
    <property type="molecule type" value="Genomic_DNA"/>
</dbReference>
<proteinExistence type="predicted"/>
<reference evidence="2 3" key="1">
    <citation type="submission" date="2019-04" db="EMBL/GenBank/DDBJ databases">
        <title>Salinimonas iocasae sp. nov., a halophilic bacterium isolated from the outer tube casing of tubeworms in Okinawa Trough.</title>
        <authorList>
            <person name="Zhang H."/>
            <person name="Wang H."/>
            <person name="Li C."/>
        </authorList>
    </citation>
    <scope>NUCLEOTIDE SEQUENCE [LARGE SCALE GENOMIC DNA]</scope>
    <source>
        <strain evidence="2 3">KX18D6</strain>
    </source>
</reference>